<comment type="caution">
    <text evidence="2">The sequence shown here is derived from an EMBL/GenBank/DDBJ whole genome shotgun (WGS) entry which is preliminary data.</text>
</comment>
<evidence type="ECO:0000256" key="1">
    <source>
        <dbReference type="SAM" id="Phobius"/>
    </source>
</evidence>
<feature type="transmembrane region" description="Helical" evidence="1">
    <location>
        <begin position="29"/>
        <end position="50"/>
    </location>
</feature>
<keyword evidence="1" id="KW-0472">Membrane</keyword>
<keyword evidence="1" id="KW-1133">Transmembrane helix</keyword>
<protein>
    <submittedName>
        <fullName evidence="2">Uncharacterized protein</fullName>
    </submittedName>
</protein>
<dbReference type="RefSeq" id="WP_215998834.1">
    <property type="nucleotide sequence ID" value="NZ_JBHRYN010000014.1"/>
</dbReference>
<keyword evidence="3" id="KW-1185">Reference proteome</keyword>
<keyword evidence="1" id="KW-0812">Transmembrane</keyword>
<name>A0ABV7WVT2_9GAMM</name>
<gene>
    <name evidence="2" type="ORF">ACFOND_13395</name>
</gene>
<organism evidence="2 3">
    <name type="scientific">Reinekea marina</name>
    <dbReference type="NCBI Taxonomy" id="1310421"/>
    <lineage>
        <taxon>Bacteria</taxon>
        <taxon>Pseudomonadati</taxon>
        <taxon>Pseudomonadota</taxon>
        <taxon>Gammaproteobacteria</taxon>
        <taxon>Oceanospirillales</taxon>
        <taxon>Saccharospirillaceae</taxon>
        <taxon>Reinekea</taxon>
    </lineage>
</organism>
<dbReference type="EMBL" id="JBHRYN010000014">
    <property type="protein sequence ID" value="MFC3702633.1"/>
    <property type="molecule type" value="Genomic_DNA"/>
</dbReference>
<sequence>MGFSLFMDQRDRIQDMSRFMNSEGASSELMVLLYLAGGFLVLLWVLKLMLKKNQTKRNKR</sequence>
<accession>A0ABV7WVT2</accession>
<dbReference type="Proteomes" id="UP001595710">
    <property type="component" value="Unassembled WGS sequence"/>
</dbReference>
<proteinExistence type="predicted"/>
<evidence type="ECO:0000313" key="2">
    <source>
        <dbReference type="EMBL" id="MFC3702633.1"/>
    </source>
</evidence>
<evidence type="ECO:0000313" key="3">
    <source>
        <dbReference type="Proteomes" id="UP001595710"/>
    </source>
</evidence>
<reference evidence="3" key="1">
    <citation type="journal article" date="2019" name="Int. J. Syst. Evol. Microbiol.">
        <title>The Global Catalogue of Microorganisms (GCM) 10K type strain sequencing project: providing services to taxonomists for standard genome sequencing and annotation.</title>
        <authorList>
            <consortium name="The Broad Institute Genomics Platform"/>
            <consortium name="The Broad Institute Genome Sequencing Center for Infectious Disease"/>
            <person name="Wu L."/>
            <person name="Ma J."/>
        </authorList>
    </citation>
    <scope>NUCLEOTIDE SEQUENCE [LARGE SCALE GENOMIC DNA]</scope>
    <source>
        <strain evidence="3">CECT 8288</strain>
    </source>
</reference>